<gene>
    <name evidence="3" type="ORF">SADUNF_Sadunf12G0078500</name>
</gene>
<accession>A0A835JK46</accession>
<dbReference type="EMBL" id="JADGMS010000012">
    <property type="protein sequence ID" value="KAF9671728.1"/>
    <property type="molecule type" value="Genomic_DNA"/>
</dbReference>
<evidence type="ECO:0000259" key="1">
    <source>
        <dbReference type="SMART" id="SM00256"/>
    </source>
</evidence>
<sequence>MAMEEKPKELKAPMTSFASINEDLVQNILRRLPASSFASAASVSKSWNQICNQILSKPKFASAFSLNQDEKVALEEVVSKVLSEPIRPHFAIANVTGSGADLSEKLDFLATKLGSQTPIVVSCASGIMGRDAVTDEHREVMLDEYWADGESNSCFGIILTVGILDFFIPKLNGSVAVHQPALVDKFVKSIRDYADSVSGWASPIGIILFGDEGADQKPVMEMLDYAISRDTVIVGDERTQFLYQSGVRSRNDYGRSKYFPAAVALVFARDRNKPRGTGEIQFHAALSSGVSAIGPMYKAVSVRKIGSETAPTTLLTARREGEQEIQDGQRILDDINNELVGQIGRSDLYIGVTEQRKCLIGSEKSRVLTFLVFHAVTGPFSNILFSSNWLLVIRGDEEYLFADGDGIRTGDYFQFYHSDPTTALSSCSEVSKNFRKLKGDWSSRNCLQAGVSDNVCNKEVVGGFVFSCCGRGESFFERCNVDSSPFLDNFPGVPIAGVFCRGEIGRGFSILNADEDPEERALHRCLHVYSTAYLLVSYTPAPPEH</sequence>
<dbReference type="Pfam" id="PF10442">
    <property type="entry name" value="FIST_C"/>
    <property type="match status" value="1"/>
</dbReference>
<dbReference type="Proteomes" id="UP000657918">
    <property type="component" value="Unassembled WGS sequence"/>
</dbReference>
<comment type="caution">
    <text evidence="3">The sequence shown here is derived from an EMBL/GenBank/DDBJ whole genome shotgun (WGS) entry which is preliminary data.</text>
</comment>
<dbReference type="InterPro" id="IPR001810">
    <property type="entry name" value="F-box_dom"/>
</dbReference>
<protein>
    <recommendedName>
        <fullName evidence="5">FIST C-domain domain-containing protein</fullName>
    </recommendedName>
</protein>
<dbReference type="SMART" id="SM01204">
    <property type="entry name" value="FIST_C"/>
    <property type="match status" value="1"/>
</dbReference>
<dbReference type="GO" id="GO:0000209">
    <property type="term" value="P:protein polyubiquitination"/>
    <property type="evidence" value="ECO:0007669"/>
    <property type="project" value="TreeGrafter"/>
</dbReference>
<dbReference type="InterPro" id="IPR036047">
    <property type="entry name" value="F-box-like_dom_sf"/>
</dbReference>
<keyword evidence="4" id="KW-1185">Reference proteome</keyword>
<reference evidence="3 4" key="1">
    <citation type="submission" date="2020-10" db="EMBL/GenBank/DDBJ databases">
        <title>Plant Genome Project.</title>
        <authorList>
            <person name="Zhang R.-G."/>
        </authorList>
    </citation>
    <scope>NUCLEOTIDE SEQUENCE [LARGE SCALE GENOMIC DNA]</scope>
    <source>
        <strain evidence="3">FAFU-HL-1</strain>
        <tissue evidence="3">Leaf</tissue>
    </source>
</reference>
<evidence type="ECO:0000259" key="2">
    <source>
        <dbReference type="SMART" id="SM01204"/>
    </source>
</evidence>
<evidence type="ECO:0008006" key="5">
    <source>
        <dbReference type="Google" id="ProtNLM"/>
    </source>
</evidence>
<name>A0A835JK46_9ROSI</name>
<dbReference type="PANTHER" id="PTHR14939:SF5">
    <property type="entry name" value="F-BOX ONLY PROTEIN 22"/>
    <property type="match status" value="1"/>
</dbReference>
<evidence type="ECO:0000313" key="3">
    <source>
        <dbReference type="EMBL" id="KAF9671728.1"/>
    </source>
</evidence>
<dbReference type="AlphaFoldDB" id="A0A835JK46"/>
<dbReference type="OrthoDB" id="509497at2759"/>
<dbReference type="PANTHER" id="PTHR14939">
    <property type="entry name" value="F-BOX ONLY PROTEIN 22"/>
    <property type="match status" value="1"/>
</dbReference>
<dbReference type="InterPro" id="IPR019494">
    <property type="entry name" value="FIST_C"/>
</dbReference>
<organism evidence="3 4">
    <name type="scientific">Salix dunnii</name>
    <dbReference type="NCBI Taxonomy" id="1413687"/>
    <lineage>
        <taxon>Eukaryota</taxon>
        <taxon>Viridiplantae</taxon>
        <taxon>Streptophyta</taxon>
        <taxon>Embryophyta</taxon>
        <taxon>Tracheophyta</taxon>
        <taxon>Spermatophyta</taxon>
        <taxon>Magnoliopsida</taxon>
        <taxon>eudicotyledons</taxon>
        <taxon>Gunneridae</taxon>
        <taxon>Pentapetalae</taxon>
        <taxon>rosids</taxon>
        <taxon>fabids</taxon>
        <taxon>Malpighiales</taxon>
        <taxon>Salicaceae</taxon>
        <taxon>Saliceae</taxon>
        <taxon>Salix</taxon>
    </lineage>
</organism>
<evidence type="ECO:0000313" key="4">
    <source>
        <dbReference type="Proteomes" id="UP000657918"/>
    </source>
</evidence>
<dbReference type="SMART" id="SM00256">
    <property type="entry name" value="FBOX"/>
    <property type="match status" value="1"/>
</dbReference>
<dbReference type="Pfam" id="PF00646">
    <property type="entry name" value="F-box"/>
    <property type="match status" value="1"/>
</dbReference>
<feature type="domain" description="FIST C-domain" evidence="2">
    <location>
        <begin position="331"/>
        <end position="507"/>
    </location>
</feature>
<dbReference type="SUPFAM" id="SSF81383">
    <property type="entry name" value="F-box domain"/>
    <property type="match status" value="1"/>
</dbReference>
<feature type="domain" description="F-box" evidence="1">
    <location>
        <begin position="20"/>
        <end position="60"/>
    </location>
</feature>
<dbReference type="GO" id="GO:0032436">
    <property type="term" value="P:positive regulation of proteasomal ubiquitin-dependent protein catabolic process"/>
    <property type="evidence" value="ECO:0007669"/>
    <property type="project" value="TreeGrafter"/>
</dbReference>
<proteinExistence type="predicted"/>